<gene>
    <name evidence="3" type="ORF">EJB05_52973</name>
</gene>
<feature type="domain" description="BRO1" evidence="2">
    <location>
        <begin position="24"/>
        <end position="398"/>
    </location>
</feature>
<dbReference type="GO" id="GO:0005768">
    <property type="term" value="C:endosome"/>
    <property type="evidence" value="ECO:0007669"/>
    <property type="project" value="TreeGrafter"/>
</dbReference>
<dbReference type="Gramene" id="TVU01566">
    <property type="protein sequence ID" value="TVU01566"/>
    <property type="gene ID" value="EJB05_52973"/>
</dbReference>
<dbReference type="PANTHER" id="PTHR23030">
    <property type="entry name" value="PCD6 INTERACTING PROTEIN-RELATED"/>
    <property type="match status" value="1"/>
</dbReference>
<evidence type="ECO:0000256" key="1">
    <source>
        <dbReference type="SAM" id="MobiDB-lite"/>
    </source>
</evidence>
<dbReference type="EMBL" id="RWGY01000418">
    <property type="protein sequence ID" value="TVU01566.1"/>
    <property type="molecule type" value="Genomic_DNA"/>
</dbReference>
<feature type="region of interest" description="Disordered" evidence="1">
    <location>
        <begin position="119"/>
        <end position="144"/>
    </location>
</feature>
<accession>A0A5J9SRF2</accession>
<comment type="caution">
    <text evidence="3">The sequence shown here is derived from an EMBL/GenBank/DDBJ whole genome shotgun (WGS) entry which is preliminary data.</text>
</comment>
<dbReference type="AlphaFoldDB" id="A0A5J9SRF2"/>
<keyword evidence="4" id="KW-1185">Reference proteome</keyword>
<proteinExistence type="predicted"/>
<dbReference type="PANTHER" id="PTHR23030:SF43">
    <property type="entry name" value="BRO1 DOMAIN-CONTAINING PROTEIN"/>
    <property type="match status" value="1"/>
</dbReference>
<dbReference type="Pfam" id="PF03097">
    <property type="entry name" value="BRO1"/>
    <property type="match status" value="1"/>
</dbReference>
<name>A0A5J9SRF2_9POAL</name>
<dbReference type="SMART" id="SM01041">
    <property type="entry name" value="BRO1"/>
    <property type="match status" value="1"/>
</dbReference>
<dbReference type="PROSITE" id="PS51180">
    <property type="entry name" value="BRO1"/>
    <property type="match status" value="1"/>
</dbReference>
<sequence length="398" mass="41400">MHSLFRRGKAPAADGAVPAPMPMPMLTFPGKKALPFAGDTSAAERDADLPSLMLARAHVVALAASDSAAGKKQQASTTVTAGELRNYLRHIYASEMKGASRHQLLRFAWRDAGWPPGAVSGSKKTSCSSSSSSSSSAAAGQGQGHTSLATEHAVALFALAAELARAAAAEDRRGADGIRRACRALADAAGALSAATSKGRGAAEASGLCHMTDACLAAFERLMLAQALECYFELAVAGGKPPAVCAKIARQVSLDYQQVSIALDSLHQQPIDKSWAPHAQAKAAYFHAEACLLRARALRDEGAGCVGEAIARLRYATSAVLDGSVGKAAIKKSTAPVRDAAAWLRREVEAELAAAEKDNCQVFFERVPAADALPALSGLSEPLVRPTAVEKVVSDPDY</sequence>
<dbReference type="GO" id="GO:0043328">
    <property type="term" value="P:protein transport to vacuole involved in ubiquitin-dependent protein catabolic process via the multivesicular body sorting pathway"/>
    <property type="evidence" value="ECO:0007669"/>
    <property type="project" value="TreeGrafter"/>
</dbReference>
<organism evidence="3 4">
    <name type="scientific">Eragrostis curvula</name>
    <name type="common">weeping love grass</name>
    <dbReference type="NCBI Taxonomy" id="38414"/>
    <lineage>
        <taxon>Eukaryota</taxon>
        <taxon>Viridiplantae</taxon>
        <taxon>Streptophyta</taxon>
        <taxon>Embryophyta</taxon>
        <taxon>Tracheophyta</taxon>
        <taxon>Spermatophyta</taxon>
        <taxon>Magnoliopsida</taxon>
        <taxon>Liliopsida</taxon>
        <taxon>Poales</taxon>
        <taxon>Poaceae</taxon>
        <taxon>PACMAD clade</taxon>
        <taxon>Chloridoideae</taxon>
        <taxon>Eragrostideae</taxon>
        <taxon>Eragrostidinae</taxon>
        <taxon>Eragrostis</taxon>
    </lineage>
</organism>
<evidence type="ECO:0000313" key="4">
    <source>
        <dbReference type="Proteomes" id="UP000324897"/>
    </source>
</evidence>
<feature type="compositionally biased region" description="Low complexity" evidence="1">
    <location>
        <begin position="120"/>
        <end position="144"/>
    </location>
</feature>
<dbReference type="Gene3D" id="1.25.40.280">
    <property type="entry name" value="alix/aip1 like domains"/>
    <property type="match status" value="1"/>
</dbReference>
<protein>
    <recommendedName>
        <fullName evidence="2">BRO1 domain-containing protein</fullName>
    </recommendedName>
</protein>
<dbReference type="Proteomes" id="UP000324897">
    <property type="component" value="Unassembled WGS sequence"/>
</dbReference>
<reference evidence="3 4" key="1">
    <citation type="journal article" date="2019" name="Sci. Rep.">
        <title>A high-quality genome of Eragrostis curvula grass provides insights into Poaceae evolution and supports new strategies to enhance forage quality.</title>
        <authorList>
            <person name="Carballo J."/>
            <person name="Santos B.A.C.M."/>
            <person name="Zappacosta D."/>
            <person name="Garbus I."/>
            <person name="Selva J.P."/>
            <person name="Gallo C.A."/>
            <person name="Diaz A."/>
            <person name="Albertini E."/>
            <person name="Caccamo M."/>
            <person name="Echenique V."/>
        </authorList>
    </citation>
    <scope>NUCLEOTIDE SEQUENCE [LARGE SCALE GENOMIC DNA]</scope>
    <source>
        <strain evidence="4">cv. Victoria</strain>
        <tissue evidence="3">Leaf</tissue>
    </source>
</reference>
<feature type="non-terminal residue" evidence="3">
    <location>
        <position position="1"/>
    </location>
</feature>
<dbReference type="OrthoDB" id="64867at2759"/>
<dbReference type="InterPro" id="IPR004328">
    <property type="entry name" value="BRO1_dom"/>
</dbReference>
<dbReference type="InterPro" id="IPR038499">
    <property type="entry name" value="BRO1_sf"/>
</dbReference>
<evidence type="ECO:0000259" key="2">
    <source>
        <dbReference type="PROSITE" id="PS51180"/>
    </source>
</evidence>
<evidence type="ECO:0000313" key="3">
    <source>
        <dbReference type="EMBL" id="TVU01566.1"/>
    </source>
</evidence>